<gene>
    <name evidence="2" type="ORF">N476_21945</name>
</gene>
<dbReference type="Pfam" id="PF10973">
    <property type="entry name" value="DUF2799"/>
    <property type="match status" value="1"/>
</dbReference>
<dbReference type="PROSITE" id="PS51257">
    <property type="entry name" value="PROKAR_LIPOPROTEIN"/>
    <property type="match status" value="1"/>
</dbReference>
<dbReference type="PATRIC" id="fig|1365251.3.peg.3858"/>
<sequence>MKITGTIIALFMVILSGCISIKKELAYSSCTNEDWKALGYKAAQSGTKVRAFDAVKKDCGTDLNSNAQDLFVDGYSDGLIAYCTFEQGYKHGTDGLGASHVCHQDVGVDYKKGYTAGNRKRKSMESFISREQRELDNHNISQGESREGPF</sequence>
<dbReference type="AlphaFoldDB" id="A0A161XYV0"/>
<dbReference type="OrthoDB" id="5704626at2"/>
<evidence type="ECO:0008006" key="4">
    <source>
        <dbReference type="Google" id="ProtNLM"/>
    </source>
</evidence>
<evidence type="ECO:0000256" key="1">
    <source>
        <dbReference type="SAM" id="MobiDB-lite"/>
    </source>
</evidence>
<reference evidence="2 3" key="1">
    <citation type="submission" date="2013-07" db="EMBL/GenBank/DDBJ databases">
        <title>Comparative Genomic and Metabolomic Analysis of Twelve Strains of Pseudoalteromonas luteoviolacea.</title>
        <authorList>
            <person name="Vynne N.G."/>
            <person name="Mansson M."/>
            <person name="Gram L."/>
        </authorList>
    </citation>
    <scope>NUCLEOTIDE SEQUENCE [LARGE SCALE GENOMIC DNA]</scope>
    <source>
        <strain evidence="2 3">H33</strain>
    </source>
</reference>
<organism evidence="2 3">
    <name type="scientific">Pseudoalteromonas luteoviolacea H33</name>
    <dbReference type="NCBI Taxonomy" id="1365251"/>
    <lineage>
        <taxon>Bacteria</taxon>
        <taxon>Pseudomonadati</taxon>
        <taxon>Pseudomonadota</taxon>
        <taxon>Gammaproteobacteria</taxon>
        <taxon>Alteromonadales</taxon>
        <taxon>Pseudoalteromonadaceae</taxon>
        <taxon>Pseudoalteromonas</taxon>
    </lineage>
</organism>
<protein>
    <recommendedName>
        <fullName evidence="4">Lipoprotein</fullName>
    </recommendedName>
</protein>
<dbReference type="Proteomes" id="UP000076503">
    <property type="component" value="Unassembled WGS sequence"/>
</dbReference>
<dbReference type="EMBL" id="AUXZ01000091">
    <property type="protein sequence ID" value="KZN48539.1"/>
    <property type="molecule type" value="Genomic_DNA"/>
</dbReference>
<evidence type="ECO:0000313" key="3">
    <source>
        <dbReference type="Proteomes" id="UP000076503"/>
    </source>
</evidence>
<proteinExistence type="predicted"/>
<comment type="caution">
    <text evidence="2">The sequence shown here is derived from an EMBL/GenBank/DDBJ whole genome shotgun (WGS) entry which is preliminary data.</text>
</comment>
<dbReference type="RefSeq" id="WP_063363129.1">
    <property type="nucleotide sequence ID" value="NZ_AUXZ01000091.1"/>
</dbReference>
<dbReference type="InterPro" id="IPR021242">
    <property type="entry name" value="DUF2799"/>
</dbReference>
<name>A0A161XYV0_9GAMM</name>
<evidence type="ECO:0000313" key="2">
    <source>
        <dbReference type="EMBL" id="KZN48539.1"/>
    </source>
</evidence>
<feature type="region of interest" description="Disordered" evidence="1">
    <location>
        <begin position="130"/>
        <end position="150"/>
    </location>
</feature>
<accession>A0A161XYV0</accession>